<evidence type="ECO:0000313" key="1">
    <source>
        <dbReference type="EMBL" id="PFG31533.1"/>
    </source>
</evidence>
<protein>
    <recommendedName>
        <fullName evidence="3">DUF2004 domain-containing protein</fullName>
    </recommendedName>
</protein>
<dbReference type="OrthoDB" id="5120701at2"/>
<organism evidence="1 2">
    <name type="scientific">Paramicrobacterium agarici</name>
    <dbReference type="NCBI Taxonomy" id="630514"/>
    <lineage>
        <taxon>Bacteria</taxon>
        <taxon>Bacillati</taxon>
        <taxon>Actinomycetota</taxon>
        <taxon>Actinomycetes</taxon>
        <taxon>Micrococcales</taxon>
        <taxon>Microbacteriaceae</taxon>
        <taxon>Paramicrobacterium</taxon>
    </lineage>
</organism>
<comment type="caution">
    <text evidence="1">The sequence shown here is derived from an EMBL/GenBank/DDBJ whole genome shotgun (WGS) entry which is preliminary data.</text>
</comment>
<evidence type="ECO:0000313" key="2">
    <source>
        <dbReference type="Proteomes" id="UP000221369"/>
    </source>
</evidence>
<dbReference type="Proteomes" id="UP000221369">
    <property type="component" value="Unassembled WGS sequence"/>
</dbReference>
<dbReference type="RefSeq" id="WP_098408460.1">
    <property type="nucleotide sequence ID" value="NZ_PDJE01000001.1"/>
</dbReference>
<gene>
    <name evidence="1" type="ORF">ATJ78_2503</name>
</gene>
<keyword evidence="2" id="KW-1185">Reference proteome</keyword>
<evidence type="ECO:0008006" key="3">
    <source>
        <dbReference type="Google" id="ProtNLM"/>
    </source>
</evidence>
<proteinExistence type="predicted"/>
<sequence>MGIEHDFFGVIESDASGSLYWSETVDAGDQTVDVSLSAPADTAVSDEALEVAQAMIATLEGLDMRAREALVAELGTPASDVTAFLLDIDEQFGPELASFITRESGDRDIDVLRSLELLRVVFHPHQVGEGDAFVSLEFALAPDESELALLVHLSIRGETVSTEYLD</sequence>
<accession>A0A2A9DY64</accession>
<dbReference type="AlphaFoldDB" id="A0A2A9DY64"/>
<name>A0A2A9DY64_9MICO</name>
<reference evidence="1 2" key="1">
    <citation type="submission" date="2017-10" db="EMBL/GenBank/DDBJ databases">
        <title>Sequencing the genomes of 1000 actinobacteria strains.</title>
        <authorList>
            <person name="Klenk H.-P."/>
        </authorList>
    </citation>
    <scope>NUCLEOTIDE SEQUENCE [LARGE SCALE GENOMIC DNA]</scope>
    <source>
        <strain evidence="1 2">DSM 21798</strain>
    </source>
</reference>
<dbReference type="EMBL" id="PDJE01000001">
    <property type="protein sequence ID" value="PFG31533.1"/>
    <property type="molecule type" value="Genomic_DNA"/>
</dbReference>